<evidence type="ECO:0000313" key="3">
    <source>
        <dbReference type="EMBL" id="MBW4546170.1"/>
    </source>
</evidence>
<evidence type="ECO:0000256" key="2">
    <source>
        <dbReference type="SAM" id="Phobius"/>
    </source>
</evidence>
<feature type="transmembrane region" description="Helical" evidence="2">
    <location>
        <begin position="146"/>
        <end position="164"/>
    </location>
</feature>
<dbReference type="InterPro" id="IPR051533">
    <property type="entry name" value="WaaL-like"/>
</dbReference>
<evidence type="ECO:0000256" key="1">
    <source>
        <dbReference type="SAM" id="MobiDB-lite"/>
    </source>
</evidence>
<comment type="caution">
    <text evidence="3">The sequence shown here is derived from an EMBL/GenBank/DDBJ whole genome shotgun (WGS) entry which is preliminary data.</text>
</comment>
<feature type="transmembrane region" description="Helical" evidence="2">
    <location>
        <begin position="470"/>
        <end position="488"/>
    </location>
</feature>
<feature type="transmembrane region" description="Helical" evidence="2">
    <location>
        <begin position="39"/>
        <end position="57"/>
    </location>
</feature>
<feature type="transmembrane region" description="Helical" evidence="2">
    <location>
        <begin position="211"/>
        <end position="230"/>
    </location>
</feature>
<evidence type="ECO:0000313" key="4">
    <source>
        <dbReference type="Proteomes" id="UP000753908"/>
    </source>
</evidence>
<sequence length="553" mass="61566">MPKLKSKKKVKKHLKSDSTLSLKERLAKKRKAQIARKELIQFLTISVFLAAVLGIVLSLVVGLKAGVAALAIPCLGFAYKYPRQALWFFLFYLPINGTVTYWVGGGNAVFQLAKDAFYLPALIALIQQCQRKKQPILIPKKLMTTLGILLGLSVLTLLFVNGSLQLSGSEEGKTFFQGILGLKVLIGYVPLIFCAYYLIETKKHLLFCTRLHLVMAIACCVLGLMQYFMLVTGVCAGTDHLSGADLFKATLEAKCFVGGALVYSPSQDIIRLPGTFVSPWHWAWFLIANSALTFASAFNDPSLFWRTGGLVGMALVFINAVISGQRIALVLVPIVIAILLILTGQVANLKRFLPIGLGLALVLGIAATTNPTIVQERWDSTVSRWEASPPHAFILGQFDWAINEKPGLLGKGLGRATNSTRIFGETKLVETFHPKLLYEIGLLGLLAFLAFVTHLTMITFKEYRSVRDKSLRSFSSSFWVFVLIISYFPYWYPLDTDPVAVYYWFFAGVILKLPEIDRQELEKLRLVEENELQPKKKRKSKTSRKQTVAKLSS</sequence>
<feature type="transmembrane region" description="Helical" evidence="2">
    <location>
        <begin position="303"/>
        <end position="322"/>
    </location>
</feature>
<keyword evidence="2" id="KW-0472">Membrane</keyword>
<dbReference type="NCBIfam" id="NF038300">
    <property type="entry name" value="EPS_HpsL"/>
    <property type="match status" value="1"/>
</dbReference>
<gene>
    <name evidence="3" type="primary">hpsL</name>
    <name evidence="3" type="ORF">KME25_17240</name>
</gene>
<feature type="region of interest" description="Disordered" evidence="1">
    <location>
        <begin position="532"/>
        <end position="553"/>
    </location>
</feature>
<accession>A0A951PLI4</accession>
<dbReference type="EMBL" id="JAHHIF010000022">
    <property type="protein sequence ID" value="MBW4546170.1"/>
    <property type="molecule type" value="Genomic_DNA"/>
</dbReference>
<dbReference type="Proteomes" id="UP000753908">
    <property type="component" value="Unassembled WGS sequence"/>
</dbReference>
<dbReference type="PANTHER" id="PTHR37422:SF23">
    <property type="entry name" value="TEICHURONIC ACID BIOSYNTHESIS PROTEIN TUAE"/>
    <property type="match status" value="1"/>
</dbReference>
<feature type="transmembrane region" description="Helical" evidence="2">
    <location>
        <begin position="352"/>
        <end position="373"/>
    </location>
</feature>
<proteinExistence type="predicted"/>
<keyword evidence="2" id="KW-0812">Transmembrane</keyword>
<feature type="transmembrane region" description="Helical" evidence="2">
    <location>
        <begin position="281"/>
        <end position="298"/>
    </location>
</feature>
<feature type="transmembrane region" description="Helical" evidence="2">
    <location>
        <begin position="86"/>
        <end position="103"/>
    </location>
</feature>
<feature type="compositionally biased region" description="Basic residues" evidence="1">
    <location>
        <begin position="535"/>
        <end position="544"/>
    </location>
</feature>
<feature type="transmembrane region" description="Helical" evidence="2">
    <location>
        <begin position="176"/>
        <end position="199"/>
    </location>
</feature>
<organism evidence="3 4">
    <name type="scientific">Symplocastrum torsivum CPER-KK1</name>
    <dbReference type="NCBI Taxonomy" id="450513"/>
    <lineage>
        <taxon>Bacteria</taxon>
        <taxon>Bacillati</taxon>
        <taxon>Cyanobacteriota</taxon>
        <taxon>Cyanophyceae</taxon>
        <taxon>Oscillatoriophycideae</taxon>
        <taxon>Oscillatoriales</taxon>
        <taxon>Microcoleaceae</taxon>
        <taxon>Symplocastrum</taxon>
    </lineage>
</organism>
<feature type="transmembrane region" description="Helical" evidence="2">
    <location>
        <begin position="328"/>
        <end position="347"/>
    </location>
</feature>
<dbReference type="PANTHER" id="PTHR37422">
    <property type="entry name" value="TEICHURONIC ACID BIOSYNTHESIS PROTEIN TUAE"/>
    <property type="match status" value="1"/>
</dbReference>
<name>A0A951PLI4_9CYAN</name>
<reference evidence="3" key="2">
    <citation type="journal article" date="2022" name="Microbiol. Resour. Announc.">
        <title>Metagenome Sequencing to Explore Phylogenomics of Terrestrial Cyanobacteria.</title>
        <authorList>
            <person name="Ward R.D."/>
            <person name="Stajich J.E."/>
            <person name="Johansen J.R."/>
            <person name="Huntemann M."/>
            <person name="Clum A."/>
            <person name="Foster B."/>
            <person name="Foster B."/>
            <person name="Roux S."/>
            <person name="Palaniappan K."/>
            <person name="Varghese N."/>
            <person name="Mukherjee S."/>
            <person name="Reddy T.B.K."/>
            <person name="Daum C."/>
            <person name="Copeland A."/>
            <person name="Chen I.A."/>
            <person name="Ivanova N.N."/>
            <person name="Kyrpides N.C."/>
            <person name="Shapiro N."/>
            <person name="Eloe-Fadrosh E.A."/>
            <person name="Pietrasiak N."/>
        </authorList>
    </citation>
    <scope>NUCLEOTIDE SEQUENCE</scope>
    <source>
        <strain evidence="3">CPER-KK1</strain>
    </source>
</reference>
<reference evidence="3" key="1">
    <citation type="submission" date="2021-05" db="EMBL/GenBank/DDBJ databases">
        <authorList>
            <person name="Pietrasiak N."/>
            <person name="Ward R."/>
            <person name="Stajich J.E."/>
            <person name="Kurbessoian T."/>
        </authorList>
    </citation>
    <scope>NUCLEOTIDE SEQUENCE</scope>
    <source>
        <strain evidence="3">CPER-KK1</strain>
    </source>
</reference>
<feature type="transmembrane region" description="Helical" evidence="2">
    <location>
        <begin position="436"/>
        <end position="458"/>
    </location>
</feature>
<keyword evidence="2" id="KW-1133">Transmembrane helix</keyword>
<protein>
    <submittedName>
        <fullName evidence="3">Hormogonium polysaccharide biosynthesis protein HpsL</fullName>
    </submittedName>
</protein>
<dbReference type="InterPro" id="IPR049753">
    <property type="entry name" value="EPS_HpsL-like"/>
</dbReference>
<dbReference type="AlphaFoldDB" id="A0A951PLI4"/>